<evidence type="ECO:0000313" key="1">
    <source>
        <dbReference type="EMBL" id="KAH3820985.1"/>
    </source>
</evidence>
<reference evidence="1" key="1">
    <citation type="journal article" date="2019" name="bioRxiv">
        <title>The Genome of the Zebra Mussel, Dreissena polymorpha: A Resource for Invasive Species Research.</title>
        <authorList>
            <person name="McCartney M.A."/>
            <person name="Auch B."/>
            <person name="Kono T."/>
            <person name="Mallez S."/>
            <person name="Zhang Y."/>
            <person name="Obille A."/>
            <person name="Becker A."/>
            <person name="Abrahante J.E."/>
            <person name="Garbe J."/>
            <person name="Badalamenti J.P."/>
            <person name="Herman A."/>
            <person name="Mangelson H."/>
            <person name="Liachko I."/>
            <person name="Sullivan S."/>
            <person name="Sone E.D."/>
            <person name="Koren S."/>
            <person name="Silverstein K.A.T."/>
            <person name="Beckman K.B."/>
            <person name="Gohl D.M."/>
        </authorList>
    </citation>
    <scope>NUCLEOTIDE SEQUENCE</scope>
    <source>
        <strain evidence="1">Duluth1</strain>
        <tissue evidence="1">Whole animal</tissue>
    </source>
</reference>
<dbReference type="AlphaFoldDB" id="A0A9D4JQM5"/>
<dbReference type="Proteomes" id="UP000828390">
    <property type="component" value="Unassembled WGS sequence"/>
</dbReference>
<keyword evidence="2" id="KW-1185">Reference proteome</keyword>
<evidence type="ECO:0000313" key="2">
    <source>
        <dbReference type="Proteomes" id="UP000828390"/>
    </source>
</evidence>
<organism evidence="1 2">
    <name type="scientific">Dreissena polymorpha</name>
    <name type="common">Zebra mussel</name>
    <name type="synonym">Mytilus polymorpha</name>
    <dbReference type="NCBI Taxonomy" id="45954"/>
    <lineage>
        <taxon>Eukaryota</taxon>
        <taxon>Metazoa</taxon>
        <taxon>Spiralia</taxon>
        <taxon>Lophotrochozoa</taxon>
        <taxon>Mollusca</taxon>
        <taxon>Bivalvia</taxon>
        <taxon>Autobranchia</taxon>
        <taxon>Heteroconchia</taxon>
        <taxon>Euheterodonta</taxon>
        <taxon>Imparidentia</taxon>
        <taxon>Neoheterodontei</taxon>
        <taxon>Myida</taxon>
        <taxon>Dreissenoidea</taxon>
        <taxon>Dreissenidae</taxon>
        <taxon>Dreissena</taxon>
    </lineage>
</organism>
<comment type="caution">
    <text evidence="1">The sequence shown here is derived from an EMBL/GenBank/DDBJ whole genome shotgun (WGS) entry which is preliminary data.</text>
</comment>
<proteinExistence type="predicted"/>
<reference evidence="1" key="2">
    <citation type="submission" date="2020-11" db="EMBL/GenBank/DDBJ databases">
        <authorList>
            <person name="McCartney M.A."/>
            <person name="Auch B."/>
            <person name="Kono T."/>
            <person name="Mallez S."/>
            <person name="Becker A."/>
            <person name="Gohl D.M."/>
            <person name="Silverstein K.A.T."/>
            <person name="Koren S."/>
            <person name="Bechman K.B."/>
            <person name="Herman A."/>
            <person name="Abrahante J.E."/>
            <person name="Garbe J."/>
        </authorList>
    </citation>
    <scope>NUCLEOTIDE SEQUENCE</scope>
    <source>
        <strain evidence="1">Duluth1</strain>
        <tissue evidence="1">Whole animal</tissue>
    </source>
</reference>
<protein>
    <submittedName>
        <fullName evidence="1">Uncharacterized protein</fullName>
    </submittedName>
</protein>
<gene>
    <name evidence="1" type="ORF">DPMN_122738</name>
</gene>
<name>A0A9D4JQM5_DREPO</name>
<dbReference type="EMBL" id="JAIWYP010000005">
    <property type="protein sequence ID" value="KAH3820985.1"/>
    <property type="molecule type" value="Genomic_DNA"/>
</dbReference>
<accession>A0A9D4JQM5</accession>
<sequence>MDMKASGDRFRFPPASAILAVRAVPAVLLDIPVSWVREDFSDFVSVGLSLPLQIVGYGL</sequence>